<reference evidence="1" key="1">
    <citation type="submission" date="2021-05" db="EMBL/GenBank/DDBJ databases">
        <title>Draft genomes of bacteria isolated from model marine particles.</title>
        <authorList>
            <person name="Datta M.S."/>
            <person name="Schwartzman J.A."/>
            <person name="Enke T.N."/>
            <person name="Saavedra J."/>
            <person name="Cermak N."/>
            <person name="Cordero O.X."/>
        </authorList>
    </citation>
    <scope>NUCLEOTIDE SEQUENCE</scope>
    <source>
        <strain evidence="1">I2M19</strain>
    </source>
</reference>
<organism evidence="1 2">
    <name type="scientific">Pseudotamlana agarivorans</name>
    <dbReference type="NCBI Taxonomy" id="481183"/>
    <lineage>
        <taxon>Bacteria</taxon>
        <taxon>Pseudomonadati</taxon>
        <taxon>Bacteroidota</taxon>
        <taxon>Flavobacteriia</taxon>
        <taxon>Flavobacteriales</taxon>
        <taxon>Flavobacteriaceae</taxon>
        <taxon>Pseudotamlana</taxon>
    </lineage>
</organism>
<accession>A0ACC5U460</accession>
<sequence>MPTLENLFEKIENAKDLEFGTIIDEVISLFKKVWQKGLVLVLIIVVCAGVASILFNLIGLNTTTELNIEAGFNVDDLVNTYSKNVLYAIPQNILISTLTMAFLAGFYRICKHVIFDENVEDDYFYFFKHGYFSKLLTLGMIHTGISTLALFLFVIPAIYVYVPLGYITVFFAFNPDLSEIEILKASFKLGNKKWWLSFGTMFVAGLMGVLGFLGCGIGILFTISIAYLPVFFIYKEVIGFGRKSAIDEIGAS</sequence>
<proteinExistence type="predicted"/>
<dbReference type="Proteomes" id="UP001647509">
    <property type="component" value="Unassembled WGS sequence"/>
</dbReference>
<gene>
    <name evidence="1" type="ORF">KO493_00070</name>
</gene>
<protein>
    <submittedName>
        <fullName evidence="1">Uncharacterized protein</fullName>
    </submittedName>
</protein>
<comment type="caution">
    <text evidence="1">The sequence shown here is derived from an EMBL/GenBank/DDBJ whole genome shotgun (WGS) entry which is preliminary data.</text>
</comment>
<evidence type="ECO:0000313" key="2">
    <source>
        <dbReference type="Proteomes" id="UP001647509"/>
    </source>
</evidence>
<dbReference type="EMBL" id="JAHKPD010000001">
    <property type="protein sequence ID" value="MBU2949093.1"/>
    <property type="molecule type" value="Genomic_DNA"/>
</dbReference>
<name>A0ACC5U460_9FLAO</name>
<keyword evidence="2" id="KW-1185">Reference proteome</keyword>
<evidence type="ECO:0000313" key="1">
    <source>
        <dbReference type="EMBL" id="MBU2949093.1"/>
    </source>
</evidence>